<dbReference type="EMBL" id="KZ819336">
    <property type="protein sequence ID" value="PWN18464.1"/>
    <property type="molecule type" value="Genomic_DNA"/>
</dbReference>
<evidence type="ECO:0000256" key="6">
    <source>
        <dbReference type="ARBA" id="ARBA00023242"/>
    </source>
</evidence>
<feature type="compositionally biased region" description="Low complexity" evidence="7">
    <location>
        <begin position="662"/>
        <end position="676"/>
    </location>
</feature>
<dbReference type="OrthoDB" id="76676at2759"/>
<dbReference type="PANTHER" id="PTHR13011:SF0">
    <property type="entry name" value="GENERAL TRANSCRIPTION FACTOR IIF SUBUNIT 1"/>
    <property type="match status" value="1"/>
</dbReference>
<dbReference type="SUPFAM" id="SSF50916">
    <property type="entry name" value="Rap30/74 interaction domains"/>
    <property type="match status" value="1"/>
</dbReference>
<keyword evidence="5" id="KW-0804">Transcription</keyword>
<dbReference type="GO" id="GO:0032968">
    <property type="term" value="P:positive regulation of transcription elongation by RNA polymerase II"/>
    <property type="evidence" value="ECO:0007669"/>
    <property type="project" value="InterPro"/>
</dbReference>
<feature type="compositionally biased region" description="Polar residues" evidence="7">
    <location>
        <begin position="647"/>
        <end position="661"/>
    </location>
</feature>
<feature type="compositionally biased region" description="Low complexity" evidence="7">
    <location>
        <begin position="822"/>
        <end position="837"/>
    </location>
</feature>
<keyword evidence="4" id="KW-0238">DNA-binding</keyword>
<evidence type="ECO:0000256" key="1">
    <source>
        <dbReference type="ARBA" id="ARBA00004123"/>
    </source>
</evidence>
<feature type="compositionally biased region" description="Low complexity" evidence="7">
    <location>
        <begin position="355"/>
        <end position="367"/>
    </location>
</feature>
<name>A0A316U0P9_9BASI</name>
<evidence type="ECO:0000256" key="4">
    <source>
        <dbReference type="ARBA" id="ARBA00023125"/>
    </source>
</evidence>
<dbReference type="GO" id="GO:0003677">
    <property type="term" value="F:DNA binding"/>
    <property type="evidence" value="ECO:0007669"/>
    <property type="project" value="UniProtKB-KW"/>
</dbReference>
<dbReference type="InterPro" id="IPR008851">
    <property type="entry name" value="TFIIF-alpha"/>
</dbReference>
<sequence>MSQQIKSGAAAAAPPRTVKTEPGTTAPAARNPVKKQRSPSPPPPTTYRDIPLLSTSSQSPWLHHLIRFAHHNRTDPTDQAQFVPPLKLNRKHPPRIKAPAAKAGDPVVDRYGKPIRLSNGNVLKWPVAGEDLTEHRKQVEKLKPVEKTPSAQYDSSLVAPSAAASSRSYAHRGKGQKRVRQIHKASATARRIHNDETLPWVLEDYETGNYWESSRVGRKDSIFALAKHLEEGGVGVPDDSTVKTGDGEEDVKPVDSKVIQHAPWVGKLEGDDASLSSDASSSAQVLFVFDERNQGGFKVVPIRRTYRFMQKSRFMDNLGDEEREKEYARQQKSRELAPGKFVTRNTNGGLPGSYPLSRPGSGSSASGMGVGGVGLPGVFGAGRNSSDSGSGGSSGGVRIKKEEDLDDDSWPQLRGLSLGSGPSRPRGLVAVSGGASRGRRRGDDDDDEYSHRRGDDEGGTFDELDYQEDFADDEERMGGEAELVEDNEAREMEERLKREMAKAGFGGEDDEDDGMVGEGGGEIDAPQGNMWGEASSGGGRREDDQLTGSGKQMKKIMKALAKREGGMGEEYESDEEYNPYVSDDEEEEEEVAMANPEEAMRLAREEKEREEKEAARLGKGTAAGTSTATPSTGGGGTGMSSTAPSGKNSRGTTPVPSTLQQSKTNSPSKNKNKPLPRGNSSGHLHRAGSGHADVAKRATTNIPSGSGGSSSGGGARSRGGSPHGSRSPSPSRGFDGSSHLPRQSSPLAGADASNVAPSGSTSSATSGSLKRPASPTQSHTSSFQGPSANLSAPNAGSGSSNKDPSAKRLKTSPSPSRPSSPPHTSSSSPSSTSTSLPGIPPSPSSLEGELISLVRGGQVKSIAEVIARFKRRLQERPELKGEMMAAFKKVLTGGTKGEALRVKEGY</sequence>
<evidence type="ECO:0000256" key="5">
    <source>
        <dbReference type="ARBA" id="ARBA00023163"/>
    </source>
</evidence>
<feature type="compositionally biased region" description="Gly residues" evidence="7">
    <location>
        <begin position="368"/>
        <end position="380"/>
    </location>
</feature>
<keyword evidence="6" id="KW-0539">Nucleus</keyword>
<feature type="region of interest" description="Disordered" evidence="7">
    <location>
        <begin position="320"/>
        <end position="846"/>
    </location>
</feature>
<feature type="compositionally biased region" description="Gly residues" evidence="7">
    <location>
        <begin position="705"/>
        <end position="717"/>
    </location>
</feature>
<feature type="region of interest" description="Disordered" evidence="7">
    <location>
        <begin position="1"/>
        <end position="53"/>
    </location>
</feature>
<feature type="compositionally biased region" description="Low complexity" evidence="7">
    <location>
        <begin position="718"/>
        <end position="738"/>
    </location>
</feature>
<evidence type="ECO:0000256" key="2">
    <source>
        <dbReference type="ARBA" id="ARBA00005249"/>
    </source>
</evidence>
<feature type="compositionally biased region" description="Low complexity" evidence="7">
    <location>
        <begin position="758"/>
        <end position="768"/>
    </location>
</feature>
<comment type="similarity">
    <text evidence="2">Belongs to the TFIIF alpha subunit family.</text>
</comment>
<feature type="compositionally biased region" description="Acidic residues" evidence="7">
    <location>
        <begin position="567"/>
        <end position="591"/>
    </location>
</feature>
<reference evidence="8 9" key="1">
    <citation type="journal article" date="2018" name="Mol. Biol. Evol.">
        <title>Broad Genomic Sampling Reveals a Smut Pathogenic Ancestry of the Fungal Clade Ustilaginomycotina.</title>
        <authorList>
            <person name="Kijpornyongpan T."/>
            <person name="Mondo S.J."/>
            <person name="Barry K."/>
            <person name="Sandor L."/>
            <person name="Lee J."/>
            <person name="Lipzen A."/>
            <person name="Pangilinan J."/>
            <person name="LaButti K."/>
            <person name="Hainaut M."/>
            <person name="Henrissat B."/>
            <person name="Grigoriev I.V."/>
            <person name="Spatafora J.W."/>
            <person name="Aime M.C."/>
        </authorList>
    </citation>
    <scope>NUCLEOTIDE SEQUENCE [LARGE SCALE GENOMIC DNA]</scope>
    <source>
        <strain evidence="8 9">MCA 4718</strain>
    </source>
</reference>
<feature type="compositionally biased region" description="Polar residues" evidence="7">
    <location>
        <begin position="774"/>
        <end position="803"/>
    </location>
</feature>
<dbReference type="GO" id="GO:0001096">
    <property type="term" value="F:TFIIF-class transcription factor complex binding"/>
    <property type="evidence" value="ECO:0007669"/>
    <property type="project" value="TreeGrafter"/>
</dbReference>
<feature type="compositionally biased region" description="Acidic residues" evidence="7">
    <location>
        <begin position="457"/>
        <end position="475"/>
    </location>
</feature>
<dbReference type="GO" id="GO:0005674">
    <property type="term" value="C:transcription factor TFIIF complex"/>
    <property type="evidence" value="ECO:0007669"/>
    <property type="project" value="TreeGrafter"/>
</dbReference>
<evidence type="ECO:0000256" key="3">
    <source>
        <dbReference type="ARBA" id="ARBA00023015"/>
    </source>
</evidence>
<evidence type="ECO:0000313" key="9">
    <source>
        <dbReference type="Proteomes" id="UP000245942"/>
    </source>
</evidence>
<organism evidence="8 9">
    <name type="scientific">Pseudomicrostroma glucosiphilum</name>
    <dbReference type="NCBI Taxonomy" id="1684307"/>
    <lineage>
        <taxon>Eukaryota</taxon>
        <taxon>Fungi</taxon>
        <taxon>Dikarya</taxon>
        <taxon>Basidiomycota</taxon>
        <taxon>Ustilaginomycotina</taxon>
        <taxon>Exobasidiomycetes</taxon>
        <taxon>Microstromatales</taxon>
        <taxon>Microstromatales incertae sedis</taxon>
        <taxon>Pseudomicrostroma</taxon>
    </lineage>
</organism>
<dbReference type="Proteomes" id="UP000245942">
    <property type="component" value="Unassembled WGS sequence"/>
</dbReference>
<dbReference type="GO" id="GO:0006367">
    <property type="term" value="P:transcription initiation at RNA polymerase II promoter"/>
    <property type="evidence" value="ECO:0007669"/>
    <property type="project" value="InterPro"/>
</dbReference>
<evidence type="ECO:0000313" key="8">
    <source>
        <dbReference type="EMBL" id="PWN18464.1"/>
    </source>
</evidence>
<proteinExistence type="inferred from homology"/>
<evidence type="ECO:0000256" key="7">
    <source>
        <dbReference type="SAM" id="MobiDB-lite"/>
    </source>
</evidence>
<dbReference type="PANTHER" id="PTHR13011">
    <property type="entry name" value="TFIIF-ALPHA"/>
    <property type="match status" value="1"/>
</dbReference>
<feature type="compositionally biased region" description="Basic and acidic residues" evidence="7">
    <location>
        <begin position="320"/>
        <end position="337"/>
    </location>
</feature>
<dbReference type="GO" id="GO:0016251">
    <property type="term" value="F:RNA polymerase II general transcription initiation factor activity"/>
    <property type="evidence" value="ECO:0007669"/>
    <property type="project" value="TreeGrafter"/>
</dbReference>
<feature type="compositionally biased region" description="Low complexity" evidence="7">
    <location>
        <begin position="620"/>
        <end position="631"/>
    </location>
</feature>
<dbReference type="AlphaFoldDB" id="A0A316U0P9"/>
<protein>
    <submittedName>
        <fullName evidence="8">Uncharacterized protein</fullName>
    </submittedName>
</protein>
<keyword evidence="9" id="KW-1185">Reference proteome</keyword>
<gene>
    <name evidence="8" type="ORF">BCV69DRAFT_285092</name>
</gene>
<dbReference type="GeneID" id="37015007"/>
<dbReference type="InterPro" id="IPR011039">
    <property type="entry name" value="TFIIF_interaction"/>
</dbReference>
<feature type="compositionally biased region" description="Basic and acidic residues" evidence="7">
    <location>
        <begin position="598"/>
        <end position="616"/>
    </location>
</feature>
<keyword evidence="3" id="KW-0805">Transcription regulation</keyword>
<comment type="subcellular location">
    <subcellularLocation>
        <location evidence="1">Nucleus</location>
    </subcellularLocation>
</comment>
<accession>A0A316U0P9</accession>
<dbReference type="STRING" id="1684307.A0A316U0P9"/>
<dbReference type="RefSeq" id="XP_025345624.1">
    <property type="nucleotide sequence ID" value="XM_025493273.1"/>
</dbReference>
<feature type="compositionally biased region" description="Basic and acidic residues" evidence="7">
    <location>
        <begin position="487"/>
        <end position="501"/>
    </location>
</feature>